<evidence type="ECO:0000256" key="10">
    <source>
        <dbReference type="ARBA" id="ARBA00023180"/>
    </source>
</evidence>
<evidence type="ECO:0000259" key="13">
    <source>
        <dbReference type="Pfam" id="PF02709"/>
    </source>
</evidence>
<dbReference type="PANTHER" id="PTHR19300:SF57">
    <property type="entry name" value="BETA-1,4-N-ACETYLGALACTOSAMINYLTRANSFERASE"/>
    <property type="match status" value="1"/>
</dbReference>
<keyword evidence="8 11" id="KW-1133">Transmembrane helix</keyword>
<evidence type="ECO:0000256" key="1">
    <source>
        <dbReference type="ARBA" id="ARBA00004606"/>
    </source>
</evidence>
<dbReference type="GO" id="GO:0008378">
    <property type="term" value="F:galactosyltransferase activity"/>
    <property type="evidence" value="ECO:0007669"/>
    <property type="project" value="TreeGrafter"/>
</dbReference>
<comment type="function">
    <text evidence="11">Catalyses the transfer of galactose onto proteins or lipids.</text>
</comment>
<keyword evidence="15" id="KW-1185">Reference proteome</keyword>
<evidence type="ECO:0000256" key="5">
    <source>
        <dbReference type="ARBA" id="ARBA00022679"/>
    </source>
</evidence>
<evidence type="ECO:0000256" key="3">
    <source>
        <dbReference type="ARBA" id="ARBA00005735"/>
    </source>
</evidence>
<dbReference type="SUPFAM" id="SSF53448">
    <property type="entry name" value="Nucleotide-diphospho-sugar transferases"/>
    <property type="match status" value="1"/>
</dbReference>
<evidence type="ECO:0000313" key="16">
    <source>
        <dbReference type="RefSeq" id="XP_055898691.1"/>
    </source>
</evidence>
<dbReference type="Pfam" id="PF13733">
    <property type="entry name" value="Glyco_transf_7N"/>
    <property type="match status" value="1"/>
</dbReference>
<keyword evidence="7 11" id="KW-0735">Signal-anchor</keyword>
<dbReference type="InterPro" id="IPR003859">
    <property type="entry name" value="Galactosyl_T"/>
</dbReference>
<keyword evidence="10 11" id="KW-0325">Glycoprotein</keyword>
<dbReference type="PRINTS" id="PR02050">
    <property type="entry name" value="B14GALTRFASE"/>
</dbReference>
<comment type="similarity">
    <text evidence="3 11">Belongs to the glycosyltransferase 7 family.</text>
</comment>
<evidence type="ECO:0000256" key="9">
    <source>
        <dbReference type="ARBA" id="ARBA00023136"/>
    </source>
</evidence>
<dbReference type="Gene3D" id="3.90.550.10">
    <property type="entry name" value="Spore Coat Polysaccharide Biosynthesis Protein SpsA, Chain A"/>
    <property type="match status" value="1"/>
</dbReference>
<dbReference type="AlphaFoldDB" id="A0A9W3BGU7"/>
<evidence type="ECO:0000259" key="14">
    <source>
        <dbReference type="Pfam" id="PF13733"/>
    </source>
</evidence>
<keyword evidence="9 11" id="KW-0472">Membrane</keyword>
<dbReference type="OrthoDB" id="10016069at2759"/>
<feature type="transmembrane region" description="Helical" evidence="11">
    <location>
        <begin position="20"/>
        <end position="41"/>
    </location>
</feature>
<dbReference type="GO" id="GO:0005975">
    <property type="term" value="P:carbohydrate metabolic process"/>
    <property type="evidence" value="ECO:0007669"/>
    <property type="project" value="InterPro"/>
</dbReference>
<reference evidence="16" key="1">
    <citation type="submission" date="2025-08" db="UniProtKB">
        <authorList>
            <consortium name="RefSeq"/>
        </authorList>
    </citation>
    <scope>IDENTIFICATION</scope>
</reference>
<protein>
    <recommendedName>
        <fullName evidence="11">Beta-1,4-galactosyltransferase</fullName>
        <ecNumber evidence="11">2.4.1.-</ecNumber>
    </recommendedName>
</protein>
<evidence type="ECO:0000256" key="2">
    <source>
        <dbReference type="ARBA" id="ARBA00004922"/>
    </source>
</evidence>
<keyword evidence="4 11" id="KW-0328">Glycosyltransferase</keyword>
<gene>
    <name evidence="16" type="primary">LOC106074439</name>
</gene>
<comment type="subcellular location">
    <subcellularLocation>
        <location evidence="1">Membrane</location>
        <topology evidence="1">Single-pass type II membrane protein</topology>
    </subcellularLocation>
</comment>
<dbReference type="EC" id="2.4.1.-" evidence="11"/>
<evidence type="ECO:0000256" key="8">
    <source>
        <dbReference type="ARBA" id="ARBA00022989"/>
    </source>
</evidence>
<evidence type="ECO:0000313" key="15">
    <source>
        <dbReference type="Proteomes" id="UP001165740"/>
    </source>
</evidence>
<dbReference type="CDD" id="cd00899">
    <property type="entry name" value="b4GalT"/>
    <property type="match status" value="1"/>
</dbReference>
<accession>A0A9W3BGU7</accession>
<dbReference type="Proteomes" id="UP001165740">
    <property type="component" value="Chromosome 9"/>
</dbReference>
<dbReference type="PANTHER" id="PTHR19300">
    <property type="entry name" value="BETA-1,4-GALACTOSYLTRANSFERASE"/>
    <property type="match status" value="1"/>
</dbReference>
<evidence type="ECO:0000256" key="12">
    <source>
        <dbReference type="SAM" id="MobiDB-lite"/>
    </source>
</evidence>
<evidence type="ECO:0000256" key="7">
    <source>
        <dbReference type="ARBA" id="ARBA00022968"/>
    </source>
</evidence>
<dbReference type="InterPro" id="IPR027791">
    <property type="entry name" value="Galactosyl_T_C"/>
</dbReference>
<dbReference type="GO" id="GO:0016020">
    <property type="term" value="C:membrane"/>
    <property type="evidence" value="ECO:0007669"/>
    <property type="project" value="UniProtKB-SubCell"/>
</dbReference>
<keyword evidence="6 11" id="KW-0812">Transmembrane</keyword>
<dbReference type="Pfam" id="PF02709">
    <property type="entry name" value="Glyco_transf_7C"/>
    <property type="match status" value="1"/>
</dbReference>
<dbReference type="GeneID" id="106074439"/>
<evidence type="ECO:0000256" key="11">
    <source>
        <dbReference type="RuleBase" id="RU368121"/>
    </source>
</evidence>
<proteinExistence type="inferred from homology"/>
<evidence type="ECO:0000256" key="4">
    <source>
        <dbReference type="ARBA" id="ARBA00022676"/>
    </source>
</evidence>
<feature type="region of interest" description="Disordered" evidence="12">
    <location>
        <begin position="76"/>
        <end position="99"/>
    </location>
</feature>
<name>A0A9W3BGU7_BIOGL</name>
<comment type="pathway">
    <text evidence="2 11">Protein modification; protein glycosylation.</text>
</comment>
<dbReference type="GO" id="GO:0005794">
    <property type="term" value="C:Golgi apparatus"/>
    <property type="evidence" value="ECO:0007669"/>
    <property type="project" value="TreeGrafter"/>
</dbReference>
<evidence type="ECO:0000256" key="6">
    <source>
        <dbReference type="ARBA" id="ARBA00022692"/>
    </source>
</evidence>
<sequence length="485" mass="55109">MMNRTGNNCWVSCWRTSRKYHIGTIFLGITFVTSVAILANITNMRAQVNRSFLSFTRSNESLAAMCSEYNEKMAQEKAAPLTQVPQSPENPPGNLPAQTLSEDKNLETKEKKSEVAAVAPGPPPAGQAVVAEYNVTSAYQREDETTIEAVTCDLTKFKKGMPVAGLEKNSTDFCPDKPATLFGRFEPAMTPMTMEELSSMFPVVQKGGHYSPRGCKPVEKTLLIIPYRNRCSQLYTLLPVLISMLIRQNINFSIYVIEQITPGKFNKGVLFNSGFLEAAKRESFDCVILHDVDMVPVNDLNMYRCNKTGPTHFSAVVSKYKFKLLYSGIFGGVVGFTKEHFQKINGASNAFFGWGAEDDDLRNRAHFKKLPLLRKREDVGVYYMVKHKYEEGWEKNPDRLKIYAAGKNRQNIDGLNSVKYKVVNTMEYPMFTWIGIEFNKEELLKSIPTKMLKVLGRLLFPLIVRERNTFKILTWRNSFHLRCLR</sequence>
<dbReference type="InterPro" id="IPR029044">
    <property type="entry name" value="Nucleotide-diphossugar_trans"/>
</dbReference>
<organism evidence="15 16">
    <name type="scientific">Biomphalaria glabrata</name>
    <name type="common">Bloodfluke planorb</name>
    <name type="synonym">Freshwater snail</name>
    <dbReference type="NCBI Taxonomy" id="6526"/>
    <lineage>
        <taxon>Eukaryota</taxon>
        <taxon>Metazoa</taxon>
        <taxon>Spiralia</taxon>
        <taxon>Lophotrochozoa</taxon>
        <taxon>Mollusca</taxon>
        <taxon>Gastropoda</taxon>
        <taxon>Heterobranchia</taxon>
        <taxon>Euthyneura</taxon>
        <taxon>Panpulmonata</taxon>
        <taxon>Hygrophila</taxon>
        <taxon>Lymnaeoidea</taxon>
        <taxon>Planorbidae</taxon>
        <taxon>Biomphalaria</taxon>
    </lineage>
</organism>
<dbReference type="InterPro" id="IPR027995">
    <property type="entry name" value="Galactosyl_T_N"/>
</dbReference>
<feature type="domain" description="Galactosyltransferase C-terminal" evidence="13">
    <location>
        <begin position="311"/>
        <end position="388"/>
    </location>
</feature>
<keyword evidence="5 11" id="KW-0808">Transferase</keyword>
<dbReference type="RefSeq" id="XP_055898691.1">
    <property type="nucleotide sequence ID" value="XM_056042716.1"/>
</dbReference>
<feature type="domain" description="Galactosyltransferase N-terminal" evidence="14">
    <location>
        <begin position="174"/>
        <end position="306"/>
    </location>
</feature>